<evidence type="ECO:0000313" key="3">
    <source>
        <dbReference type="Proteomes" id="UP000184368"/>
    </source>
</evidence>
<dbReference type="EMBL" id="FQUO01000020">
    <property type="protein sequence ID" value="SHG20239.1"/>
    <property type="molecule type" value="Genomic_DNA"/>
</dbReference>
<evidence type="ECO:0000256" key="1">
    <source>
        <dbReference type="SAM" id="SignalP"/>
    </source>
</evidence>
<dbReference type="STRING" id="1302690.BUE76_00330"/>
<feature type="chain" id="PRO_5012477306" evidence="1">
    <location>
        <begin position="20"/>
        <end position="317"/>
    </location>
</feature>
<dbReference type="Pfam" id="PF13595">
    <property type="entry name" value="DUF4138"/>
    <property type="match status" value="1"/>
</dbReference>
<keyword evidence="1" id="KW-0732">Signal</keyword>
<organism evidence="2 3">
    <name type="scientific">Cnuella takakiae</name>
    <dbReference type="NCBI Taxonomy" id="1302690"/>
    <lineage>
        <taxon>Bacteria</taxon>
        <taxon>Pseudomonadati</taxon>
        <taxon>Bacteroidota</taxon>
        <taxon>Chitinophagia</taxon>
        <taxon>Chitinophagales</taxon>
        <taxon>Chitinophagaceae</taxon>
        <taxon>Cnuella</taxon>
    </lineage>
</organism>
<dbReference type="OrthoDB" id="1038500at2"/>
<feature type="signal peptide" evidence="1">
    <location>
        <begin position="1"/>
        <end position="19"/>
    </location>
</feature>
<reference evidence="2 3" key="1">
    <citation type="submission" date="2016-11" db="EMBL/GenBank/DDBJ databases">
        <authorList>
            <person name="Jaros S."/>
            <person name="Januszkiewicz K."/>
            <person name="Wedrychowicz H."/>
        </authorList>
    </citation>
    <scope>NUCLEOTIDE SEQUENCE [LARGE SCALE GENOMIC DNA]</scope>
    <source>
        <strain evidence="2 3">DSM 26897</strain>
    </source>
</reference>
<protein>
    <submittedName>
        <fullName evidence="2">Bacteroides conjugative transposon TraN protein</fullName>
    </submittedName>
</protein>
<dbReference type="RefSeq" id="WP_073047567.1">
    <property type="nucleotide sequence ID" value="NZ_FQUO01000020.1"/>
</dbReference>
<name>A0A1M5HWF0_9BACT</name>
<dbReference type="AlphaFoldDB" id="A0A1M5HWF0"/>
<accession>A0A1M5HWF0</accession>
<dbReference type="Proteomes" id="UP000184368">
    <property type="component" value="Unassembled WGS sequence"/>
</dbReference>
<keyword evidence="3" id="KW-1185">Reference proteome</keyword>
<evidence type="ECO:0000313" key="2">
    <source>
        <dbReference type="EMBL" id="SHG20239.1"/>
    </source>
</evidence>
<gene>
    <name evidence="2" type="ORF">SAMN05444008_12091</name>
</gene>
<sequence>MKQVTLPILLLLLAVAANAQKLATRKVATNPVVQQASASQYVALPEHVEGKSAVPSPPASLKEAEVNEGNIATYQVGLQKTTHIISPEPILYVDISNPYVEGNLPEKNIFRFKPDTAMQEGDEFQVTLVTEQYVMAYRLYVTSAVGDPRTATVITVKPGDALPTNAYGKVGRQEFDRLAFRAYAAKRKLFNVTHKTDGMLLSLNNVFVVGDYLMFDVTLHNHTNLAFDLEDVRFKLRDKHLPKAHVSQDIELTPIYGFQQGEAPVIKDKWRNIYLFRKFTYPGEKVFTIEVAEKQVSGRKLTIDIDYKRLLEAPILN</sequence>
<dbReference type="InterPro" id="IPR022298">
    <property type="entry name" value="Conjug_transposon_TraN"/>
</dbReference>
<proteinExistence type="predicted"/>